<evidence type="ECO:0000259" key="9">
    <source>
        <dbReference type="PROSITE" id="PS51352"/>
    </source>
</evidence>
<dbReference type="PROSITE" id="PS51352">
    <property type="entry name" value="THIOREDOXIN_2"/>
    <property type="match status" value="1"/>
</dbReference>
<dbReference type="InterPro" id="IPR036249">
    <property type="entry name" value="Thioredoxin-like_sf"/>
</dbReference>
<evidence type="ECO:0000256" key="7">
    <source>
        <dbReference type="SAM" id="MobiDB-lite"/>
    </source>
</evidence>
<keyword evidence="5" id="KW-0413">Isomerase</keyword>
<name>A0ABR0S4G8_9HYPO</name>
<dbReference type="Pfam" id="PF24541">
    <property type="entry name" value="Thioredox_PDIA6_C"/>
    <property type="match status" value="1"/>
</dbReference>
<gene>
    <name evidence="10" type="ORF">PT974_11169</name>
</gene>
<organism evidence="10 11">
    <name type="scientific">Cladobotryum mycophilum</name>
    <dbReference type="NCBI Taxonomy" id="491253"/>
    <lineage>
        <taxon>Eukaryota</taxon>
        <taxon>Fungi</taxon>
        <taxon>Dikarya</taxon>
        <taxon>Ascomycota</taxon>
        <taxon>Pezizomycotina</taxon>
        <taxon>Sordariomycetes</taxon>
        <taxon>Hypocreomycetidae</taxon>
        <taxon>Hypocreales</taxon>
        <taxon>Hypocreaceae</taxon>
        <taxon>Cladobotryum</taxon>
    </lineage>
</organism>
<protein>
    <recommendedName>
        <fullName evidence="3">protein disulfide-isomerase</fullName>
        <ecNumber evidence="3">5.3.4.1</ecNumber>
    </recommendedName>
</protein>
<feature type="domain" description="Thioredoxin" evidence="9">
    <location>
        <begin position="6"/>
        <end position="143"/>
    </location>
</feature>
<evidence type="ECO:0000256" key="8">
    <source>
        <dbReference type="SAM" id="SignalP"/>
    </source>
</evidence>
<feature type="chain" id="PRO_5047363962" description="protein disulfide-isomerase" evidence="8">
    <location>
        <begin position="23"/>
        <end position="429"/>
    </location>
</feature>
<dbReference type="Gene3D" id="3.40.30.10">
    <property type="entry name" value="Glutaredoxin"/>
    <property type="match status" value="2"/>
</dbReference>
<comment type="subcellular location">
    <subcellularLocation>
        <location evidence="2">Endoplasmic reticulum lumen</location>
    </subcellularLocation>
</comment>
<feature type="region of interest" description="Disordered" evidence="7">
    <location>
        <begin position="407"/>
        <end position="429"/>
    </location>
</feature>
<dbReference type="PANTHER" id="PTHR45815:SF3">
    <property type="entry name" value="PROTEIN DISULFIDE-ISOMERASE A6"/>
    <property type="match status" value="1"/>
</dbReference>
<feature type="region of interest" description="Disordered" evidence="7">
    <location>
        <begin position="219"/>
        <end position="270"/>
    </location>
</feature>
<sequence>MHQPALIAALTASLAALPGVHAGFYTKNSPVLQLDAGSYDRLIAKSNHTSIVEFYAPWCGHCQNLKPAYEKAAKNLDGLAKVAAVDCDEETNKQFCGTMGIQGFPTLKIVRPGKKFGKPVVEDYQGPRTASGIVEAVVGKINNHVTRLTDKELDGFLEGISPRLYVISVGQVRNKEKAAVEKFGITSFPKFVLIPGDGKDPITYDGDLNKKDLLNFLKRVGAPNPDPAPASSKADKKSDKKSSKAKDKATQEAEPSKPTETPTTAAPEATSIDIAAITTKEQLGEQCFQPKSHTCVLALVPSKHGEVKDKALHSLNQLNTKYIHGKRHAFPFFSVSTDVDGSAALREALGLKNKVEIVVVNARRAWWRRYDGDMGVQDVEAWLDTVRMGEGEKTKLPKELIVEAVETTTEEATQATDPEPEVETEHDEL</sequence>
<dbReference type="InterPro" id="IPR057305">
    <property type="entry name" value="Thioredox_PDIA6_C"/>
</dbReference>
<evidence type="ECO:0000256" key="4">
    <source>
        <dbReference type="ARBA" id="ARBA00023157"/>
    </source>
</evidence>
<reference evidence="10 11" key="1">
    <citation type="submission" date="2024-01" db="EMBL/GenBank/DDBJ databases">
        <title>Complete genome of Cladobotryum mycophilum ATHUM6906.</title>
        <authorList>
            <person name="Christinaki A.C."/>
            <person name="Myridakis A.I."/>
            <person name="Kouvelis V.N."/>
        </authorList>
    </citation>
    <scope>NUCLEOTIDE SEQUENCE [LARGE SCALE GENOMIC DNA]</scope>
    <source>
        <strain evidence="10 11">ATHUM6906</strain>
    </source>
</reference>
<dbReference type="PROSITE" id="PS00194">
    <property type="entry name" value="THIOREDOXIN_1"/>
    <property type="match status" value="1"/>
</dbReference>
<keyword evidence="6" id="KW-0676">Redox-active center</keyword>
<evidence type="ECO:0000313" key="11">
    <source>
        <dbReference type="Proteomes" id="UP001338125"/>
    </source>
</evidence>
<feature type="compositionally biased region" description="Low complexity" evidence="7">
    <location>
        <begin position="258"/>
        <end position="270"/>
    </location>
</feature>
<keyword evidence="11" id="KW-1185">Reference proteome</keyword>
<dbReference type="InterPro" id="IPR017937">
    <property type="entry name" value="Thioredoxin_CS"/>
</dbReference>
<dbReference type="Proteomes" id="UP001338125">
    <property type="component" value="Unassembled WGS sequence"/>
</dbReference>
<comment type="catalytic activity">
    <reaction evidence="1">
        <text>Catalyzes the rearrangement of -S-S- bonds in proteins.</text>
        <dbReference type="EC" id="5.3.4.1"/>
    </reaction>
</comment>
<evidence type="ECO:0000256" key="5">
    <source>
        <dbReference type="ARBA" id="ARBA00023235"/>
    </source>
</evidence>
<evidence type="ECO:0000256" key="6">
    <source>
        <dbReference type="ARBA" id="ARBA00023284"/>
    </source>
</evidence>
<evidence type="ECO:0000256" key="3">
    <source>
        <dbReference type="ARBA" id="ARBA00012723"/>
    </source>
</evidence>
<dbReference type="CDD" id="cd03002">
    <property type="entry name" value="PDI_a_MPD1_like"/>
    <property type="match status" value="1"/>
</dbReference>
<keyword evidence="4" id="KW-1015">Disulfide bond</keyword>
<feature type="compositionally biased region" description="Acidic residues" evidence="7">
    <location>
        <begin position="418"/>
        <end position="429"/>
    </location>
</feature>
<proteinExistence type="predicted"/>
<dbReference type="SUPFAM" id="SSF52833">
    <property type="entry name" value="Thioredoxin-like"/>
    <property type="match status" value="2"/>
</dbReference>
<dbReference type="InterPro" id="IPR013766">
    <property type="entry name" value="Thioredoxin_domain"/>
</dbReference>
<feature type="compositionally biased region" description="Basic and acidic residues" evidence="7">
    <location>
        <begin position="233"/>
        <end position="257"/>
    </location>
</feature>
<evidence type="ECO:0000256" key="1">
    <source>
        <dbReference type="ARBA" id="ARBA00001182"/>
    </source>
</evidence>
<dbReference type="PANTHER" id="PTHR45815">
    <property type="entry name" value="PROTEIN DISULFIDE-ISOMERASE A6"/>
    <property type="match status" value="1"/>
</dbReference>
<feature type="compositionally biased region" description="Low complexity" evidence="7">
    <location>
        <begin position="407"/>
        <end position="417"/>
    </location>
</feature>
<feature type="signal peptide" evidence="8">
    <location>
        <begin position="1"/>
        <end position="22"/>
    </location>
</feature>
<dbReference type="EC" id="5.3.4.1" evidence="3"/>
<dbReference type="Pfam" id="PF00085">
    <property type="entry name" value="Thioredoxin"/>
    <property type="match status" value="1"/>
</dbReference>
<evidence type="ECO:0000313" key="10">
    <source>
        <dbReference type="EMBL" id="KAK5987052.1"/>
    </source>
</evidence>
<dbReference type="PRINTS" id="PR00421">
    <property type="entry name" value="THIOREDOXIN"/>
</dbReference>
<accession>A0ABR0S4G8</accession>
<keyword evidence="8" id="KW-0732">Signal</keyword>
<dbReference type="EMBL" id="JAVFKD010000016">
    <property type="protein sequence ID" value="KAK5987052.1"/>
    <property type="molecule type" value="Genomic_DNA"/>
</dbReference>
<evidence type="ECO:0000256" key="2">
    <source>
        <dbReference type="ARBA" id="ARBA00004319"/>
    </source>
</evidence>
<comment type="caution">
    <text evidence="10">The sequence shown here is derived from an EMBL/GenBank/DDBJ whole genome shotgun (WGS) entry which is preliminary data.</text>
</comment>